<dbReference type="InterPro" id="IPR005184">
    <property type="entry name" value="DUF306_Meta_HslJ"/>
</dbReference>
<dbReference type="RefSeq" id="WP_077351070.1">
    <property type="nucleotide sequence ID" value="NZ_CP019607.1"/>
</dbReference>
<dbReference type="KEGG" id="tfa:BW733_13060"/>
<dbReference type="EMBL" id="CP019607">
    <property type="protein sequence ID" value="AQP51609.1"/>
    <property type="molecule type" value="Genomic_DNA"/>
</dbReference>
<feature type="domain" description="DUF306" evidence="1">
    <location>
        <begin position="14"/>
        <end position="88"/>
    </location>
</feature>
<dbReference type="Pfam" id="PF03724">
    <property type="entry name" value="META"/>
    <property type="match status" value="1"/>
</dbReference>
<dbReference type="OrthoDB" id="4990393at2"/>
<evidence type="ECO:0000313" key="3">
    <source>
        <dbReference type="Proteomes" id="UP000188235"/>
    </source>
</evidence>
<dbReference type="AlphaFoldDB" id="A0A1Q2CZN0"/>
<dbReference type="InterPro" id="IPR038670">
    <property type="entry name" value="HslJ-like_sf"/>
</dbReference>
<evidence type="ECO:0000313" key="2">
    <source>
        <dbReference type="EMBL" id="AQP51609.1"/>
    </source>
</evidence>
<gene>
    <name evidence="2" type="ORF">BW733_13060</name>
</gene>
<accession>A0A1Q2CZN0</accession>
<name>A0A1Q2CZN0_9ACTN</name>
<protein>
    <recommendedName>
        <fullName evidence="1">DUF306 domain-containing protein</fullName>
    </recommendedName>
</protein>
<evidence type="ECO:0000259" key="1">
    <source>
        <dbReference type="Pfam" id="PF03724"/>
    </source>
</evidence>
<keyword evidence="3" id="KW-1185">Reference proteome</keyword>
<dbReference type="Proteomes" id="UP000188235">
    <property type="component" value="Chromosome"/>
</dbReference>
<proteinExistence type="predicted"/>
<dbReference type="STRING" id="399497.BW733_13060"/>
<dbReference type="Gene3D" id="2.40.128.270">
    <property type="match status" value="1"/>
</dbReference>
<sequence length="107" mass="11600">MSAAGTWNGEGERNVASLTLTDDGRLTGTDGCNRLLGSWSEWEGGVSFNEVATTMMLCKGVDDWLSKLATARIEGDTMTVLNAEGTEIGTLTRHDEFEALSRLRETL</sequence>
<reference evidence="2 3" key="1">
    <citation type="journal article" date="2008" name="Int. J. Syst. Evol. Microbiol.">
        <title>Tessaracoccus flavescens sp. nov., isolated from marine sediment.</title>
        <authorList>
            <person name="Lee D.W."/>
            <person name="Lee S.D."/>
        </authorList>
    </citation>
    <scope>NUCLEOTIDE SEQUENCE [LARGE SCALE GENOMIC DNA]</scope>
    <source>
        <strain evidence="2 3">SST-39T</strain>
    </source>
</reference>
<organism evidence="2 3">
    <name type="scientific">Tessaracoccus flavescens</name>
    <dbReference type="NCBI Taxonomy" id="399497"/>
    <lineage>
        <taxon>Bacteria</taxon>
        <taxon>Bacillati</taxon>
        <taxon>Actinomycetota</taxon>
        <taxon>Actinomycetes</taxon>
        <taxon>Propionibacteriales</taxon>
        <taxon>Propionibacteriaceae</taxon>
        <taxon>Tessaracoccus</taxon>
    </lineage>
</organism>